<evidence type="ECO:0000313" key="1">
    <source>
        <dbReference type="EMBL" id="EIE75772.1"/>
    </source>
</evidence>
<keyword evidence="2" id="KW-1185">Reference proteome</keyword>
<sequence>MVKHSNLMSSDLLESKLGEYIVRSRQFGRDLQSLQAQTRGVIDNLITYNTFTFRKLSEVKSKKSSRQDLRILK</sequence>
<dbReference type="eggNOG" id="ENOG502SB2T">
    <property type="taxonomic scope" value="Eukaryota"/>
</dbReference>
<gene>
    <name evidence="1" type="ORF">RO3G_00476</name>
</gene>
<reference evidence="1 2" key="1">
    <citation type="journal article" date="2009" name="PLoS Genet.">
        <title>Genomic analysis of the basal lineage fungus Rhizopus oryzae reveals a whole-genome duplication.</title>
        <authorList>
            <person name="Ma L.-J."/>
            <person name="Ibrahim A.S."/>
            <person name="Skory C."/>
            <person name="Grabherr M.G."/>
            <person name="Burger G."/>
            <person name="Butler M."/>
            <person name="Elias M."/>
            <person name="Idnurm A."/>
            <person name="Lang B.F."/>
            <person name="Sone T."/>
            <person name="Abe A."/>
            <person name="Calvo S.E."/>
            <person name="Corrochano L.M."/>
            <person name="Engels R."/>
            <person name="Fu J."/>
            <person name="Hansberg W."/>
            <person name="Kim J.-M."/>
            <person name="Kodira C.D."/>
            <person name="Koehrsen M.J."/>
            <person name="Liu B."/>
            <person name="Miranda-Saavedra D."/>
            <person name="O'Leary S."/>
            <person name="Ortiz-Castellanos L."/>
            <person name="Poulter R."/>
            <person name="Rodriguez-Romero J."/>
            <person name="Ruiz-Herrera J."/>
            <person name="Shen Y.-Q."/>
            <person name="Zeng Q."/>
            <person name="Galagan J."/>
            <person name="Birren B.W."/>
            <person name="Cuomo C.A."/>
            <person name="Wickes B.L."/>
        </authorList>
    </citation>
    <scope>NUCLEOTIDE SEQUENCE [LARGE SCALE GENOMIC DNA]</scope>
    <source>
        <strain evidence="2">RA 99-880 / ATCC MYA-4621 / FGSC 9543 / NRRL 43880</strain>
    </source>
</reference>
<organism evidence="1 2">
    <name type="scientific">Rhizopus delemar (strain RA 99-880 / ATCC MYA-4621 / FGSC 9543 / NRRL 43880)</name>
    <name type="common">Mucormycosis agent</name>
    <name type="synonym">Rhizopus arrhizus var. delemar</name>
    <dbReference type="NCBI Taxonomy" id="246409"/>
    <lineage>
        <taxon>Eukaryota</taxon>
        <taxon>Fungi</taxon>
        <taxon>Fungi incertae sedis</taxon>
        <taxon>Mucoromycota</taxon>
        <taxon>Mucoromycotina</taxon>
        <taxon>Mucoromycetes</taxon>
        <taxon>Mucorales</taxon>
        <taxon>Mucorineae</taxon>
        <taxon>Rhizopodaceae</taxon>
        <taxon>Rhizopus</taxon>
    </lineage>
</organism>
<name>I1BHU2_RHIO9</name>
<dbReference type="STRING" id="246409.I1BHU2"/>
<dbReference type="EMBL" id="CH476732">
    <property type="protein sequence ID" value="EIE75772.1"/>
    <property type="molecule type" value="Genomic_DNA"/>
</dbReference>
<dbReference type="GeneID" id="93607448"/>
<dbReference type="AlphaFoldDB" id="I1BHU2"/>
<proteinExistence type="predicted"/>
<dbReference type="InParanoid" id="I1BHU2"/>
<dbReference type="Proteomes" id="UP000009138">
    <property type="component" value="Unassembled WGS sequence"/>
</dbReference>
<dbReference type="RefSeq" id="XP_067511168.1">
    <property type="nucleotide sequence ID" value="XM_067655067.1"/>
</dbReference>
<protein>
    <submittedName>
        <fullName evidence="1">Uncharacterized protein</fullName>
    </submittedName>
</protein>
<evidence type="ECO:0000313" key="2">
    <source>
        <dbReference type="Proteomes" id="UP000009138"/>
    </source>
</evidence>
<accession>I1BHU2</accession>
<dbReference type="OrthoDB" id="4179406at2759"/>
<dbReference type="VEuPathDB" id="FungiDB:RO3G_00476"/>